<gene>
    <name evidence="3" type="ORF">A3C25_04040</name>
</gene>
<evidence type="ECO:0000256" key="1">
    <source>
        <dbReference type="SAM" id="Coils"/>
    </source>
</evidence>
<feature type="transmembrane region" description="Helical" evidence="2">
    <location>
        <begin position="157"/>
        <end position="184"/>
    </location>
</feature>
<protein>
    <recommendedName>
        <fullName evidence="5">DUF4012 domain-containing protein</fullName>
    </recommendedName>
</protein>
<comment type="caution">
    <text evidence="3">The sequence shown here is derived from an EMBL/GenBank/DDBJ whole genome shotgun (WGS) entry which is preliminary data.</text>
</comment>
<evidence type="ECO:0000313" key="4">
    <source>
        <dbReference type="Proteomes" id="UP000177913"/>
    </source>
</evidence>
<keyword evidence="2" id="KW-0472">Membrane</keyword>
<accession>A0A1F7H4Q9</accession>
<keyword evidence="2" id="KW-1133">Transmembrane helix</keyword>
<feature type="coiled-coil region" evidence="1">
    <location>
        <begin position="272"/>
        <end position="299"/>
    </location>
</feature>
<dbReference type="Proteomes" id="UP000177913">
    <property type="component" value="Unassembled WGS sequence"/>
</dbReference>
<dbReference type="AlphaFoldDB" id="A0A1F7H4Q9"/>
<keyword evidence="2" id="KW-0812">Transmembrane</keyword>
<sequence>MSQITEITEEKSTVLVVSKKDHQFVQLLKHELKKYKADVFFSPTIPRDLSKFEYCFLINEERLLKKSLFPAGKKMALIFINNFHQARAAVKYYQDSSIKIISITGDKITQNHIDKLLWFAFSQTKESFLHFTAPKNAAIKKSAWNFSKFRMPSKKKLFLFVFILFLFLHLAFIPPLFVSSFLFYQAADSFKGNNFSKSEKFLDFGGISFSLAKKISSVPRSTFLFFSSTLLEDVFDINEKAYITIQKSLKLQENIKEAMIIILKPDRTSEEKKLLLLRIDTIKKDIDSIEENVSSLTQKLPSQLSSLQNIKKDLTLSLDLISRLKPILQNIDSLLAKNSEKTYLLLFANNMELRPGGGFIGSFGLLQIKDYSIEKIKIYDVYDADGQLIAHVEPPAAISKYLGQPHWFLRDSAFSPDFLENYAQAKYFLEKEMGFTNFSGSFLITTSAIQYILGAFDELYLPDFKEKVNQKNFYLKTQYYSEKNFFPGSIQKKNFLSSLTQSILLDLKNASSVKLTKEFKKSLDEKQIVMYFDDPKLQKIIDSFYWSGRTIKPACAPDVENCITDYIFPIDANLGINKANFFVNRSLDLKIKIDPQGRLHNTFSIVFNNDSQDVFPGGTYRNYFQLYLPRNSLIKTITIDGVLVEDFIEENDQYKKIGLLLEIKPKTIAELKINYELAGYLQKGKNVYQLIMQKQIGASNSDFVMREILPDNIRLLNQNFSALVRNDQIIYNTNLSADKIFFVELIKE</sequence>
<name>A0A1F7H4Q9_9BACT</name>
<dbReference type="Pfam" id="PF13196">
    <property type="entry name" value="DUF4012"/>
    <property type="match status" value="1"/>
</dbReference>
<evidence type="ECO:0000313" key="3">
    <source>
        <dbReference type="EMBL" id="OGK25876.1"/>
    </source>
</evidence>
<organism evidence="3 4">
    <name type="scientific">Candidatus Roizmanbacteria bacterium RIFCSPHIGHO2_02_FULL_38_11</name>
    <dbReference type="NCBI Taxonomy" id="1802039"/>
    <lineage>
        <taxon>Bacteria</taxon>
        <taxon>Candidatus Roizmaniibacteriota</taxon>
    </lineage>
</organism>
<evidence type="ECO:0008006" key="5">
    <source>
        <dbReference type="Google" id="ProtNLM"/>
    </source>
</evidence>
<evidence type="ECO:0000256" key="2">
    <source>
        <dbReference type="SAM" id="Phobius"/>
    </source>
</evidence>
<proteinExistence type="predicted"/>
<dbReference type="InterPro" id="IPR025101">
    <property type="entry name" value="DUF4012"/>
</dbReference>
<reference evidence="3 4" key="1">
    <citation type="journal article" date="2016" name="Nat. Commun.">
        <title>Thousands of microbial genomes shed light on interconnected biogeochemical processes in an aquifer system.</title>
        <authorList>
            <person name="Anantharaman K."/>
            <person name="Brown C.T."/>
            <person name="Hug L.A."/>
            <person name="Sharon I."/>
            <person name="Castelle C.J."/>
            <person name="Probst A.J."/>
            <person name="Thomas B.C."/>
            <person name="Singh A."/>
            <person name="Wilkins M.J."/>
            <person name="Karaoz U."/>
            <person name="Brodie E.L."/>
            <person name="Williams K.H."/>
            <person name="Hubbard S.S."/>
            <person name="Banfield J.F."/>
        </authorList>
    </citation>
    <scope>NUCLEOTIDE SEQUENCE [LARGE SCALE GENOMIC DNA]</scope>
</reference>
<dbReference type="EMBL" id="MFZO01000001">
    <property type="protein sequence ID" value="OGK25876.1"/>
    <property type="molecule type" value="Genomic_DNA"/>
</dbReference>
<keyword evidence="1" id="KW-0175">Coiled coil</keyword>